<accession>A0A445DIP7</accession>
<dbReference type="STRING" id="3818.A0A445DIP7"/>
<dbReference type="SUPFAM" id="SSF56176">
    <property type="entry name" value="FAD-binding/transporter-associated domain-like"/>
    <property type="match status" value="3"/>
</dbReference>
<evidence type="ECO:0000256" key="2">
    <source>
        <dbReference type="ARBA" id="ARBA00005466"/>
    </source>
</evidence>
<dbReference type="InterPro" id="IPR012951">
    <property type="entry name" value="BBE"/>
</dbReference>
<name>A0A445DIP7_ARAHY</name>
<dbReference type="Proteomes" id="UP000289738">
    <property type="component" value="Chromosome A04"/>
</dbReference>
<dbReference type="Pfam" id="PF08031">
    <property type="entry name" value="BBE"/>
    <property type="match status" value="1"/>
</dbReference>
<evidence type="ECO:0000313" key="10">
    <source>
        <dbReference type="Proteomes" id="UP000289738"/>
    </source>
</evidence>
<dbReference type="InterPro" id="IPR036318">
    <property type="entry name" value="FAD-bd_PCMH-like_sf"/>
</dbReference>
<dbReference type="EMBL" id="SDMP01000004">
    <property type="protein sequence ID" value="RYR63063.1"/>
    <property type="molecule type" value="Genomic_DNA"/>
</dbReference>
<feature type="compositionally biased region" description="Low complexity" evidence="7">
    <location>
        <begin position="1011"/>
        <end position="1029"/>
    </location>
</feature>
<dbReference type="Gene3D" id="3.30.465.10">
    <property type="match status" value="2"/>
</dbReference>
<feature type="domain" description="FAD-binding PCMH-type" evidence="8">
    <location>
        <begin position="471"/>
        <end position="647"/>
    </location>
</feature>
<evidence type="ECO:0000313" key="9">
    <source>
        <dbReference type="EMBL" id="RYR63063.1"/>
    </source>
</evidence>
<dbReference type="PANTHER" id="PTHR32448">
    <property type="entry name" value="OS08G0158400 PROTEIN"/>
    <property type="match status" value="1"/>
</dbReference>
<evidence type="ECO:0000256" key="7">
    <source>
        <dbReference type="SAM" id="MobiDB-lite"/>
    </source>
</evidence>
<keyword evidence="6" id="KW-0325">Glycoprotein</keyword>
<evidence type="ECO:0000256" key="3">
    <source>
        <dbReference type="ARBA" id="ARBA00022630"/>
    </source>
</evidence>
<organism evidence="9 10">
    <name type="scientific">Arachis hypogaea</name>
    <name type="common">Peanut</name>
    <dbReference type="NCBI Taxonomy" id="3818"/>
    <lineage>
        <taxon>Eukaryota</taxon>
        <taxon>Viridiplantae</taxon>
        <taxon>Streptophyta</taxon>
        <taxon>Embryophyta</taxon>
        <taxon>Tracheophyta</taxon>
        <taxon>Spermatophyta</taxon>
        <taxon>Magnoliopsida</taxon>
        <taxon>eudicotyledons</taxon>
        <taxon>Gunneridae</taxon>
        <taxon>Pentapetalae</taxon>
        <taxon>rosids</taxon>
        <taxon>fabids</taxon>
        <taxon>Fabales</taxon>
        <taxon>Fabaceae</taxon>
        <taxon>Papilionoideae</taxon>
        <taxon>50 kb inversion clade</taxon>
        <taxon>dalbergioids sensu lato</taxon>
        <taxon>Dalbergieae</taxon>
        <taxon>Pterocarpus clade</taxon>
        <taxon>Arachis</taxon>
    </lineage>
</organism>
<evidence type="ECO:0000259" key="8">
    <source>
        <dbReference type="PROSITE" id="PS51387"/>
    </source>
</evidence>
<evidence type="ECO:0000256" key="1">
    <source>
        <dbReference type="ARBA" id="ARBA00001974"/>
    </source>
</evidence>
<keyword evidence="4" id="KW-0732">Signal</keyword>
<comment type="caution">
    <text evidence="9">The sequence shown here is derived from an EMBL/GenBank/DDBJ whole genome shotgun (WGS) entry which is preliminary data.</text>
</comment>
<protein>
    <recommendedName>
        <fullName evidence="8">FAD-binding PCMH-type domain-containing protein</fullName>
    </recommendedName>
</protein>
<comment type="cofactor">
    <cofactor evidence="1">
        <name>FAD</name>
        <dbReference type="ChEBI" id="CHEBI:57692"/>
    </cofactor>
</comment>
<dbReference type="Pfam" id="PF01565">
    <property type="entry name" value="FAD_binding_4"/>
    <property type="match status" value="2"/>
</dbReference>
<dbReference type="InterPro" id="IPR016166">
    <property type="entry name" value="FAD-bd_PCMH"/>
</dbReference>
<dbReference type="GO" id="GO:0071949">
    <property type="term" value="F:FAD binding"/>
    <property type="evidence" value="ECO:0007669"/>
    <property type="project" value="InterPro"/>
</dbReference>
<keyword evidence="10" id="KW-1185">Reference proteome</keyword>
<comment type="similarity">
    <text evidence="2">Belongs to the oxygen-dependent FAD-linked oxidoreductase family.</text>
</comment>
<sequence>MRIRSGGHDYEGVSYVSEIETPFIIIDLAKLRTINVNITDNSAWVQAGATIGEVYYRISEKSEVHGFPGGICTSIGVGGHIAGGGFGALARKYGLAADNVLDAKLVDANGRLLDREAMGEIPFWAIRGGGGGNFGIILWWKIKFVPVPKSVTVFTVSRTTEQGAEDIFNQWQELAPGLFDKDLFIRVIFQPVSAANKTGRIISTSYNALFLGDTNRLLKVMQKDFPELGLTEKDCLEMSWIKSVLYIAGYPNNTNPNVLLQGKSTFQNYFKGKSDIFTTPVGAFQELLRRLLQEDNPLMIWNPLGGAMWDFNFYDTPFPFRSDFYYMVEYLTLWHNASEDVSKHLDWIREIYKYMTPAVDDQRRVAYVNYRDLDLGVNKKNATNFKEAAAWAQNLRYLTPSTPKPEFIFTPLNESHVQAAVICSNKLGIHMRIRSGGHDYEGVSYVSEIETPFIIIDLAKLPQNLRYLTPSTPKPEFIFTPLNESHVQAAVICSNKLGIHMRIRSGGHDYEGVSYVSEIETPFIIIDLAKLRTINVNITDNSAWVQAGATIGEVYYRISEKSAVHGFPGGICTSIGVGGHIAGGGFGTLARKYGLAADNVLDAKLVDAKGRLLDRETMGEIPFWAIRGGGGGNFGIILWWKIKLVPVPKSVTVFTVSKTTEQGAEEIFNQWQDVAPSVIDNDLFIRVIFQPVSAANKTGRTISTSYNALFLGDANRLLKVMQQNFPKLGLTEKDCLEMSWIKSVLYIAGYPNDTNPNVLLQGKSTFQNYFKGKSDIFSGQVGAFKELSRRLLQEDDPLLIWNPLGGALLDHSVYDSPFFYRSEYYYLVEYLTSWHNASEDVSKHLDWIREIYKYMTPPVDTQSRAAYVNYRDLDLGVNKKNATNFTEAAAWGNVYYGINNFKSLVKIKRKVDPENVFRHEQRYEQFPCLSPELSRGRAQTTRGLGFDISSSFEDLALWRGMLVICGFDAPLFLPTFHKETMAPKNEAMKHLRQTHKMVVARGLQDKKAGGNSSQSSPKKSNSNSSTQKKIIPTLRSRMIPLDPPLESLVRPKVVNAETPSLPSGLPVVPISVHPPTPRVRCEDANIGEALNPLFSFTS</sequence>
<dbReference type="Gene3D" id="3.40.462.20">
    <property type="match status" value="2"/>
</dbReference>
<keyword evidence="5" id="KW-0274">FAD</keyword>
<dbReference type="GO" id="GO:0016491">
    <property type="term" value="F:oxidoreductase activity"/>
    <property type="evidence" value="ECO:0007669"/>
    <property type="project" value="InterPro"/>
</dbReference>
<evidence type="ECO:0000256" key="4">
    <source>
        <dbReference type="ARBA" id="ARBA00022729"/>
    </source>
</evidence>
<reference evidence="9 10" key="1">
    <citation type="submission" date="2019-01" db="EMBL/GenBank/DDBJ databases">
        <title>Sequencing of cultivated peanut Arachis hypogaea provides insights into genome evolution and oil improvement.</title>
        <authorList>
            <person name="Chen X."/>
        </authorList>
    </citation>
    <scope>NUCLEOTIDE SEQUENCE [LARGE SCALE GENOMIC DNA]</scope>
    <source>
        <strain evidence="10">cv. Fuhuasheng</strain>
        <tissue evidence="9">Leaves</tissue>
    </source>
</reference>
<evidence type="ECO:0000256" key="5">
    <source>
        <dbReference type="ARBA" id="ARBA00022827"/>
    </source>
</evidence>
<gene>
    <name evidence="9" type="ORF">Ahy_A04g020853</name>
</gene>
<dbReference type="InterPro" id="IPR016169">
    <property type="entry name" value="FAD-bd_PCMH_sub2"/>
</dbReference>
<feature type="domain" description="FAD-binding PCMH-type" evidence="8">
    <location>
        <begin position="1"/>
        <end position="147"/>
    </location>
</feature>
<dbReference type="AlphaFoldDB" id="A0A445DIP7"/>
<dbReference type="Gene3D" id="3.30.43.10">
    <property type="entry name" value="Uridine Diphospho-n-acetylenolpyruvylglucosamine Reductase, domain 2"/>
    <property type="match status" value="2"/>
</dbReference>
<dbReference type="PROSITE" id="PS51387">
    <property type="entry name" value="FAD_PCMH"/>
    <property type="match status" value="2"/>
</dbReference>
<proteinExistence type="inferred from homology"/>
<dbReference type="InterPro" id="IPR006094">
    <property type="entry name" value="Oxid_FAD_bind_N"/>
</dbReference>
<keyword evidence="3" id="KW-0285">Flavoprotein</keyword>
<feature type="region of interest" description="Disordered" evidence="7">
    <location>
        <begin position="1005"/>
        <end position="1031"/>
    </location>
</feature>
<evidence type="ECO:0000256" key="6">
    <source>
        <dbReference type="ARBA" id="ARBA00023180"/>
    </source>
</evidence>
<dbReference type="InterPro" id="IPR016167">
    <property type="entry name" value="FAD-bd_PCMH_sub1"/>
</dbReference>